<reference evidence="1" key="1">
    <citation type="submission" date="2023-10" db="EMBL/GenBank/DDBJ databases">
        <title>Genome assembly of Pristionchus species.</title>
        <authorList>
            <person name="Yoshida K."/>
            <person name="Sommer R.J."/>
        </authorList>
    </citation>
    <scope>NUCLEOTIDE SEQUENCE</scope>
    <source>
        <strain evidence="1">RS5133</strain>
    </source>
</reference>
<name>A0AAV5UWB4_9BILA</name>
<gene>
    <name evidence="1" type="ORF">PFISCL1PPCAC_2854</name>
</gene>
<protein>
    <recommendedName>
        <fullName evidence="3">THAP-type domain-containing protein</fullName>
    </recommendedName>
</protein>
<dbReference type="Proteomes" id="UP001432322">
    <property type="component" value="Unassembled WGS sequence"/>
</dbReference>
<evidence type="ECO:0008006" key="3">
    <source>
        <dbReference type="Google" id="ProtNLM"/>
    </source>
</evidence>
<keyword evidence="2" id="KW-1185">Reference proteome</keyword>
<feature type="non-terminal residue" evidence="1">
    <location>
        <position position="1"/>
    </location>
</feature>
<proteinExistence type="predicted"/>
<comment type="caution">
    <text evidence="1">The sequence shown here is derived from an EMBL/GenBank/DDBJ whole genome shotgun (WGS) entry which is preliminary data.</text>
</comment>
<organism evidence="1 2">
    <name type="scientific">Pristionchus fissidentatus</name>
    <dbReference type="NCBI Taxonomy" id="1538716"/>
    <lineage>
        <taxon>Eukaryota</taxon>
        <taxon>Metazoa</taxon>
        <taxon>Ecdysozoa</taxon>
        <taxon>Nematoda</taxon>
        <taxon>Chromadorea</taxon>
        <taxon>Rhabditida</taxon>
        <taxon>Rhabditina</taxon>
        <taxon>Diplogasteromorpha</taxon>
        <taxon>Diplogasteroidea</taxon>
        <taxon>Neodiplogasteridae</taxon>
        <taxon>Pristionchus</taxon>
    </lineage>
</organism>
<evidence type="ECO:0000313" key="2">
    <source>
        <dbReference type="Proteomes" id="UP001432322"/>
    </source>
</evidence>
<sequence>SMIPLRSCVVCYMSKPWRDMVTFTKDKKVLDKWLTALTPNDDEKRILELRVEAAGDKQLYLCESHFDRNSDFELLSSGFVLNKNAIPVNVRNLFNDSSAQNAPSGSTSFHDQFFYTSQSPVNSRKRPATIKSSLEEHGIVPAKMAPPPANTVDITGVTTNGAVGATVKIEEIEEDDQLDTVVWVNSVIPLGDFPAEDLAELEAAKKKAEEENAPAVDTVTDCIDSVIRKSLEPPAAPQSDLLKPKLAMASLCYEAFEFIKENFAQTSLKHSDICHYISHKYRYYASGIMWKKQVFRTLNTSDHINVERLDKPENPEDDSLYTLNREQYDYRVGNDGELRVRWRKKNKNPVQVPNHSQVEQANGETQRRMMRQIPEASDDVALFNAIAGSLGVPPTLGE</sequence>
<accession>A0AAV5UWB4</accession>
<dbReference type="EMBL" id="BTSY01000001">
    <property type="protein sequence ID" value="GMT11557.1"/>
    <property type="molecule type" value="Genomic_DNA"/>
</dbReference>
<evidence type="ECO:0000313" key="1">
    <source>
        <dbReference type="EMBL" id="GMT11557.1"/>
    </source>
</evidence>
<dbReference type="AlphaFoldDB" id="A0AAV5UWB4"/>